<keyword evidence="1" id="KW-0175">Coiled coil</keyword>
<dbReference type="Proteomes" id="UP000648801">
    <property type="component" value="Unassembled WGS sequence"/>
</dbReference>
<reference evidence="3" key="1">
    <citation type="journal article" date="2014" name="Int. J. Syst. Evol. Microbiol.">
        <title>Complete genome sequence of Corynebacterium casei LMG S-19264T (=DSM 44701T), isolated from a smear-ripened cheese.</title>
        <authorList>
            <consortium name="US DOE Joint Genome Institute (JGI-PGF)"/>
            <person name="Walter F."/>
            <person name="Albersmeier A."/>
            <person name="Kalinowski J."/>
            <person name="Ruckert C."/>
        </authorList>
    </citation>
    <scope>NUCLEOTIDE SEQUENCE</scope>
    <source>
        <strain evidence="3">CGMCC 1.15447</strain>
    </source>
</reference>
<reference evidence="3" key="2">
    <citation type="submission" date="2020-09" db="EMBL/GenBank/DDBJ databases">
        <authorList>
            <person name="Sun Q."/>
            <person name="Zhou Y."/>
        </authorList>
    </citation>
    <scope>NUCLEOTIDE SEQUENCE</scope>
    <source>
        <strain evidence="3">CGMCC 1.15447</strain>
    </source>
</reference>
<accession>A0A916W046</accession>
<feature type="coiled-coil region" evidence="1">
    <location>
        <begin position="52"/>
        <end position="93"/>
    </location>
</feature>
<organism evidence="3 4">
    <name type="scientific">Edaphobacter acidisoli</name>
    <dbReference type="NCBI Taxonomy" id="2040573"/>
    <lineage>
        <taxon>Bacteria</taxon>
        <taxon>Pseudomonadati</taxon>
        <taxon>Acidobacteriota</taxon>
        <taxon>Terriglobia</taxon>
        <taxon>Terriglobales</taxon>
        <taxon>Acidobacteriaceae</taxon>
        <taxon>Edaphobacter</taxon>
    </lineage>
</organism>
<comment type="caution">
    <text evidence="3">The sequence shown here is derived from an EMBL/GenBank/DDBJ whole genome shotgun (WGS) entry which is preliminary data.</text>
</comment>
<dbReference type="AlphaFoldDB" id="A0A916W046"/>
<evidence type="ECO:0000256" key="2">
    <source>
        <dbReference type="SAM" id="MobiDB-lite"/>
    </source>
</evidence>
<feature type="region of interest" description="Disordered" evidence="2">
    <location>
        <begin position="98"/>
        <end position="117"/>
    </location>
</feature>
<evidence type="ECO:0000256" key="1">
    <source>
        <dbReference type="SAM" id="Coils"/>
    </source>
</evidence>
<dbReference type="EMBL" id="BMJB01000001">
    <property type="protein sequence ID" value="GGA56561.1"/>
    <property type="molecule type" value="Genomic_DNA"/>
</dbReference>
<evidence type="ECO:0000313" key="4">
    <source>
        <dbReference type="Proteomes" id="UP000648801"/>
    </source>
</evidence>
<dbReference type="RefSeq" id="WP_188757738.1">
    <property type="nucleotide sequence ID" value="NZ_BMJB01000001.1"/>
</dbReference>
<gene>
    <name evidence="3" type="ORF">GCM10011507_04850</name>
</gene>
<proteinExistence type="predicted"/>
<evidence type="ECO:0000313" key="3">
    <source>
        <dbReference type="EMBL" id="GGA56561.1"/>
    </source>
</evidence>
<keyword evidence="4" id="KW-1185">Reference proteome</keyword>
<sequence>MNHPIHLARIRSLRPVVIRIIASNLLFAVSGTCLFAQLQQTQATASPDAQRLAEVEQRLNEVTITLTQTQQVLEKSLAEVQQLRAQLQSLHAQIPANSVEPPAETATVSATPQKSDLESIREEQQAMQAEIKQHDQTKVETVSKYPVRITGLALFNAFSNAGVVDNVELPTLALPRFPGGSHGSAGATLRQTLLTLQAAGPELAGARSTAAISADFFGGSASNIYGYNSTAGVMRMRQARAALDWQNTTVEASFSGPFISPLSPTSYATVAQPALSGSGNLWTWSPQLRVEQRVPFSSHAIAFEGGFIDPQSPGYTAIQLDSPVEASRRPGYEGRISYRANNDPNLGTSQSLSFGVGAYSSSQFYSSSTQIHSWAVTGDWRIPIKRVEVSGEIYRGRALGGLGGGAYKDTLIGQNPVTGLTVTKGVDAAGGWSQLKLRFSSTIEANAMFGLDDAFSSNFDGIVLPPSTNPLQLYARNSTIGSNLIFRPKTYLIFSPEYRHIESWRYTGPPNIANIYTLTAGYQF</sequence>
<protein>
    <submittedName>
        <fullName evidence="3">Uncharacterized protein</fullName>
    </submittedName>
</protein>
<name>A0A916W046_9BACT</name>